<protein>
    <recommendedName>
        <fullName evidence="7">Zn(2)-C6 fungal-type domain-containing protein</fullName>
    </recommendedName>
</protein>
<feature type="compositionally biased region" description="Acidic residues" evidence="6">
    <location>
        <begin position="1"/>
        <end position="11"/>
    </location>
</feature>
<comment type="subcellular location">
    <subcellularLocation>
        <location evidence="1">Nucleus</location>
    </subcellularLocation>
</comment>
<dbReference type="SMART" id="SM00066">
    <property type="entry name" value="GAL4"/>
    <property type="match status" value="1"/>
</dbReference>
<organism evidence="8 9">
    <name type="scientific">Cutaneotrichosporon spelunceum</name>
    <dbReference type="NCBI Taxonomy" id="1672016"/>
    <lineage>
        <taxon>Eukaryota</taxon>
        <taxon>Fungi</taxon>
        <taxon>Dikarya</taxon>
        <taxon>Basidiomycota</taxon>
        <taxon>Agaricomycotina</taxon>
        <taxon>Tremellomycetes</taxon>
        <taxon>Trichosporonales</taxon>
        <taxon>Trichosporonaceae</taxon>
        <taxon>Cutaneotrichosporon</taxon>
    </lineage>
</organism>
<accession>A0AAD3YC13</accession>
<evidence type="ECO:0000256" key="4">
    <source>
        <dbReference type="ARBA" id="ARBA00023163"/>
    </source>
</evidence>
<feature type="compositionally biased region" description="Polar residues" evidence="6">
    <location>
        <begin position="187"/>
        <end position="222"/>
    </location>
</feature>
<dbReference type="CDD" id="cd12148">
    <property type="entry name" value="fungal_TF_MHR"/>
    <property type="match status" value="1"/>
</dbReference>
<dbReference type="InterPro" id="IPR050815">
    <property type="entry name" value="TF_fung"/>
</dbReference>
<dbReference type="InterPro" id="IPR036864">
    <property type="entry name" value="Zn2-C6_fun-type_DNA-bd_sf"/>
</dbReference>
<evidence type="ECO:0000313" key="9">
    <source>
        <dbReference type="Proteomes" id="UP001222932"/>
    </source>
</evidence>
<dbReference type="GO" id="GO:0003677">
    <property type="term" value="F:DNA binding"/>
    <property type="evidence" value="ECO:0007669"/>
    <property type="project" value="InterPro"/>
</dbReference>
<evidence type="ECO:0000256" key="5">
    <source>
        <dbReference type="ARBA" id="ARBA00023242"/>
    </source>
</evidence>
<dbReference type="CDD" id="cd00067">
    <property type="entry name" value="GAL4"/>
    <property type="match status" value="1"/>
</dbReference>
<dbReference type="Gene3D" id="4.10.240.10">
    <property type="entry name" value="Zn(2)-C6 fungal-type DNA-binding domain"/>
    <property type="match status" value="1"/>
</dbReference>
<dbReference type="GO" id="GO:0006351">
    <property type="term" value="P:DNA-templated transcription"/>
    <property type="evidence" value="ECO:0007669"/>
    <property type="project" value="InterPro"/>
</dbReference>
<keyword evidence="3" id="KW-0805">Transcription regulation</keyword>
<dbReference type="SMART" id="SM00906">
    <property type="entry name" value="Fungal_trans"/>
    <property type="match status" value="1"/>
</dbReference>
<dbReference type="AlphaFoldDB" id="A0AAD3YC13"/>
<dbReference type="Pfam" id="PF04082">
    <property type="entry name" value="Fungal_trans"/>
    <property type="match status" value="1"/>
</dbReference>
<evidence type="ECO:0000313" key="8">
    <source>
        <dbReference type="EMBL" id="GMK57591.1"/>
    </source>
</evidence>
<keyword evidence="9" id="KW-1185">Reference proteome</keyword>
<dbReference type="PANTHER" id="PTHR47338:SF29">
    <property type="entry name" value="ZN(2)-C6 FUNGAL-TYPE DOMAIN-CONTAINING PROTEIN"/>
    <property type="match status" value="1"/>
</dbReference>
<evidence type="ECO:0000256" key="2">
    <source>
        <dbReference type="ARBA" id="ARBA00022723"/>
    </source>
</evidence>
<keyword evidence="2" id="KW-0479">Metal-binding</keyword>
<dbReference type="Pfam" id="PF00172">
    <property type="entry name" value="Zn_clus"/>
    <property type="match status" value="1"/>
</dbReference>
<feature type="compositionally biased region" description="Polar residues" evidence="6">
    <location>
        <begin position="153"/>
        <end position="162"/>
    </location>
</feature>
<feature type="region of interest" description="Disordered" evidence="6">
    <location>
        <begin position="89"/>
        <end position="241"/>
    </location>
</feature>
<feature type="compositionally biased region" description="Low complexity" evidence="6">
    <location>
        <begin position="229"/>
        <end position="239"/>
    </location>
</feature>
<evidence type="ECO:0000256" key="3">
    <source>
        <dbReference type="ARBA" id="ARBA00023015"/>
    </source>
</evidence>
<feature type="region of interest" description="Disordered" evidence="6">
    <location>
        <begin position="1"/>
        <end position="32"/>
    </location>
</feature>
<dbReference type="InterPro" id="IPR001138">
    <property type="entry name" value="Zn2Cys6_DnaBD"/>
</dbReference>
<dbReference type="PANTHER" id="PTHR47338">
    <property type="entry name" value="ZN(II)2CYS6 TRANSCRIPTION FACTOR (EUROFUNG)-RELATED"/>
    <property type="match status" value="1"/>
</dbReference>
<evidence type="ECO:0000256" key="1">
    <source>
        <dbReference type="ARBA" id="ARBA00004123"/>
    </source>
</evidence>
<dbReference type="SUPFAM" id="SSF57701">
    <property type="entry name" value="Zn2/Cys6 DNA-binding domain"/>
    <property type="match status" value="1"/>
</dbReference>
<feature type="domain" description="Zn(2)-C6 fungal-type" evidence="7">
    <location>
        <begin position="37"/>
        <end position="67"/>
    </location>
</feature>
<feature type="compositionally biased region" description="Polar residues" evidence="6">
    <location>
        <begin position="91"/>
        <end position="101"/>
    </location>
</feature>
<reference evidence="8" key="2">
    <citation type="submission" date="2023-06" db="EMBL/GenBank/DDBJ databases">
        <authorList>
            <person name="Kobayashi Y."/>
            <person name="Kayamori A."/>
            <person name="Aoki K."/>
            <person name="Shiwa Y."/>
            <person name="Fujita N."/>
            <person name="Sugita T."/>
            <person name="Iwasaki W."/>
            <person name="Tanaka N."/>
            <person name="Takashima M."/>
        </authorList>
    </citation>
    <scope>NUCLEOTIDE SEQUENCE</scope>
    <source>
        <strain evidence="8">HIS016</strain>
    </source>
</reference>
<comment type="caution">
    <text evidence="8">The sequence shown here is derived from an EMBL/GenBank/DDBJ whole genome shotgun (WGS) entry which is preliminary data.</text>
</comment>
<name>A0AAD3YC13_9TREE</name>
<dbReference type="GO" id="GO:0000981">
    <property type="term" value="F:DNA-binding transcription factor activity, RNA polymerase II-specific"/>
    <property type="evidence" value="ECO:0007669"/>
    <property type="project" value="InterPro"/>
</dbReference>
<dbReference type="EMBL" id="BTCM01000004">
    <property type="protein sequence ID" value="GMK57591.1"/>
    <property type="molecule type" value="Genomic_DNA"/>
</dbReference>
<keyword evidence="4" id="KW-0804">Transcription</keyword>
<dbReference type="GO" id="GO:0008270">
    <property type="term" value="F:zinc ion binding"/>
    <property type="evidence" value="ECO:0007669"/>
    <property type="project" value="InterPro"/>
</dbReference>
<feature type="region of interest" description="Disordered" evidence="6">
    <location>
        <begin position="342"/>
        <end position="368"/>
    </location>
</feature>
<gene>
    <name evidence="8" type="ORF">CspeluHIS016_0404250</name>
</gene>
<evidence type="ECO:0000256" key="6">
    <source>
        <dbReference type="SAM" id="MobiDB-lite"/>
    </source>
</evidence>
<feature type="compositionally biased region" description="Low complexity" evidence="6">
    <location>
        <begin position="119"/>
        <end position="142"/>
    </location>
</feature>
<sequence>MDSDDAMEENGFDQGIAFTEANESPSSGKATLKRGDACLACRRRRIRCNAAKPACATCVRLKKECVYETGKSTSRIAQLKARIAELEARLSSRSPEQTSSGGEQGTQAGLGLSTGGSGQPSSPGLQHGSGSHQLVQQQQRPQPAVENHLRASGTPTSQTISPSALAFAGLRDDGMPSADAHSVHASRPTSGTILASQPQQQLQHNQYFPQQHPQDARNQPARQQHHPQHNSQHSHQPQPTTAQAYHVNSAPMTSGHDPQVDTLAAVLGAGPRPGRMPYPQSTGPRPFGVPVENLDWDLSFLDQPVYDLSAAMMTASMAQNDQIDIGALNRRYHGLSARSEVTGVPMRSPRPGTRGTPLPVSADSPLGRAQPGEAPAVLNKMMGQFLKQNYQQSVSYFEDNEDAEMEFLPSLGDIEILPSLPQGRELMGGWFDPNDIPPAVRDHLLDLFFSKTNAGNLFHVVFHLPRLYTRLTLPPNKRPHPCLMYAMYSCAARLSSQPAIKQLEGQFYSIAEKQIRLAIKNHDRLLDVVRAMALLVSYLFSKEQYSLGYHMTGTAVRLAISCGLDRIPTSVWSEQPPFNAAIHCTLRMGGYALPPPEDPIDLAERIYAFWAVYETDLCTAVAYLWHPGFPIDEIRTPLPRPMIEYELGIVSDKDDIPISSVFAATPSPYSSDMSFMVLRIKAVTFLSRVLKLRQDKPELEQPQVAPATPEPHGCSYPGSPFPAHITHPQGFANLKAGMDRFIASLPEHMQPPWQWDSEDDRDLSLPRVQMGRDTSILHFLIGNAYMQLWNVRALDAENTIALLIARRLVNVMCLFQTDPLSTGYDIFMITIWNEVAMILLREAKRLQYVGEVKKAALIDADLDVAITALKKWGDVDLANEHDGADIAAMNGKMLDQLRAMSEQDWAEAIAESQRRYGGGGPGSPGATPASVVGLANIICPQRASSGAGLVAAKLNSSDFY</sequence>
<dbReference type="PROSITE" id="PS50048">
    <property type="entry name" value="ZN2_CY6_FUNGAL_2"/>
    <property type="match status" value="1"/>
</dbReference>
<proteinExistence type="predicted"/>
<keyword evidence="5" id="KW-0539">Nucleus</keyword>
<reference evidence="8" key="1">
    <citation type="journal article" date="2023" name="BMC Genomics">
        <title>Chromosome-level genome assemblies of Cutaneotrichosporon spp. (Trichosporonales, Basidiomycota) reveal imbalanced evolution between nucleotide sequences and chromosome synteny.</title>
        <authorList>
            <person name="Kobayashi Y."/>
            <person name="Kayamori A."/>
            <person name="Aoki K."/>
            <person name="Shiwa Y."/>
            <person name="Matsutani M."/>
            <person name="Fujita N."/>
            <person name="Sugita T."/>
            <person name="Iwasaki W."/>
            <person name="Tanaka N."/>
            <person name="Takashima M."/>
        </authorList>
    </citation>
    <scope>NUCLEOTIDE SEQUENCE</scope>
    <source>
        <strain evidence="8">HIS016</strain>
    </source>
</reference>
<evidence type="ECO:0000259" key="7">
    <source>
        <dbReference type="PROSITE" id="PS50048"/>
    </source>
</evidence>
<dbReference type="GO" id="GO:0005634">
    <property type="term" value="C:nucleus"/>
    <property type="evidence" value="ECO:0007669"/>
    <property type="project" value="UniProtKB-SubCell"/>
</dbReference>
<dbReference type="InterPro" id="IPR007219">
    <property type="entry name" value="XnlR_reg_dom"/>
</dbReference>
<dbReference type="PROSITE" id="PS00463">
    <property type="entry name" value="ZN2_CY6_FUNGAL_1"/>
    <property type="match status" value="1"/>
</dbReference>
<dbReference type="Proteomes" id="UP001222932">
    <property type="component" value="Unassembled WGS sequence"/>
</dbReference>